<dbReference type="AlphaFoldDB" id="F4W8Z5"/>
<dbReference type="Proteomes" id="UP000007755">
    <property type="component" value="Unassembled WGS sequence"/>
</dbReference>
<sequence length="166" mass="18326">MSLPRPRLDYALTVGPLLLALLAFTTFHHCVPTVSGKYIKFCVFVYPATGLPESPLLGNRNAERRRAPARWTRRVVAYRSQRGAFVYMRLSVDADVIVLHGHPPRRIALAAPFPLTSDITVLSCQFALLSVSKISTTIAVDRVGSVKEYAPPTSSSLTDREVDLDC</sequence>
<evidence type="ECO:0000313" key="1">
    <source>
        <dbReference type="EMBL" id="EGI69354.1"/>
    </source>
</evidence>
<gene>
    <name evidence="1" type="ORF">G5I_01939</name>
</gene>
<evidence type="ECO:0000313" key="2">
    <source>
        <dbReference type="Proteomes" id="UP000007755"/>
    </source>
</evidence>
<proteinExistence type="predicted"/>
<reference evidence="1" key="1">
    <citation type="submission" date="2011-02" db="EMBL/GenBank/DDBJ databases">
        <title>The genome of the leaf-cutting ant Acromyrmex echinatior suggests key adaptations to social evolution and fungus farming.</title>
        <authorList>
            <person name="Nygaard S."/>
            <person name="Zhang G."/>
        </authorList>
    </citation>
    <scope>NUCLEOTIDE SEQUENCE</scope>
</reference>
<dbReference type="EMBL" id="GL887974">
    <property type="protein sequence ID" value="EGI69354.1"/>
    <property type="molecule type" value="Genomic_DNA"/>
</dbReference>
<keyword evidence="2" id="KW-1185">Reference proteome</keyword>
<organism evidence="2">
    <name type="scientific">Acromyrmex echinatior</name>
    <name type="common">Panamanian leafcutter ant</name>
    <name type="synonym">Acromyrmex octospinosus echinatior</name>
    <dbReference type="NCBI Taxonomy" id="103372"/>
    <lineage>
        <taxon>Eukaryota</taxon>
        <taxon>Metazoa</taxon>
        <taxon>Ecdysozoa</taxon>
        <taxon>Arthropoda</taxon>
        <taxon>Hexapoda</taxon>
        <taxon>Insecta</taxon>
        <taxon>Pterygota</taxon>
        <taxon>Neoptera</taxon>
        <taxon>Endopterygota</taxon>
        <taxon>Hymenoptera</taxon>
        <taxon>Apocrita</taxon>
        <taxon>Aculeata</taxon>
        <taxon>Formicoidea</taxon>
        <taxon>Formicidae</taxon>
        <taxon>Myrmicinae</taxon>
        <taxon>Acromyrmex</taxon>
    </lineage>
</organism>
<protein>
    <submittedName>
        <fullName evidence="1">Uncharacterized protein</fullName>
    </submittedName>
</protein>
<dbReference type="InParanoid" id="F4W8Z5"/>
<name>F4W8Z5_ACREC</name>
<accession>F4W8Z5</accession>